<dbReference type="AlphaFoldDB" id="A0A380TL51"/>
<dbReference type="PROSITE" id="PS50531">
    <property type="entry name" value="HTH_IS21"/>
    <property type="match status" value="1"/>
</dbReference>
<dbReference type="InterPro" id="IPR001584">
    <property type="entry name" value="Integrase_cat-core"/>
</dbReference>
<dbReference type="NCBIfam" id="NF033546">
    <property type="entry name" value="transpos_IS21"/>
    <property type="match status" value="1"/>
</dbReference>
<evidence type="ECO:0008006" key="10">
    <source>
        <dbReference type="Google" id="ProtNLM"/>
    </source>
</evidence>
<accession>A0A380TL51</accession>
<reference evidence="8" key="1">
    <citation type="submission" date="2018-07" db="EMBL/GenBank/DDBJ databases">
        <authorList>
            <person name="Quirk P.G."/>
            <person name="Krulwich T.A."/>
        </authorList>
    </citation>
    <scope>NUCLEOTIDE SEQUENCE</scope>
    <source>
        <strain evidence="7">T2.30D-1.1</strain>
        <strain evidence="8">T2.30D-1.1_plasmid</strain>
        <plasmid evidence="8">1</plasmid>
    </source>
</reference>
<keyword evidence="9" id="KW-1185">Reference proteome</keyword>
<proteinExistence type="inferred from homology"/>
<dbReference type="EMBL" id="LS974446">
    <property type="protein sequence ID" value="SUS16679.1"/>
    <property type="molecule type" value="Genomic_DNA"/>
</dbReference>
<dbReference type="InterPro" id="IPR017894">
    <property type="entry name" value="HTH_IS21_transposase_type"/>
</dbReference>
<evidence type="ECO:0000259" key="5">
    <source>
        <dbReference type="PROSITE" id="PS50531"/>
    </source>
</evidence>
<dbReference type="EMBL" id="UEYP01000040">
    <property type="protein sequence ID" value="SSC67306.1"/>
    <property type="molecule type" value="Genomic_DNA"/>
</dbReference>
<dbReference type="PANTHER" id="PTHR35004">
    <property type="entry name" value="TRANSPOSASE RV3428C-RELATED"/>
    <property type="match status" value="1"/>
</dbReference>
<comment type="similarity">
    <text evidence="1">Belongs to the transposase IS21/IS408/IS1162 family.</text>
</comment>
<reference evidence="9" key="2">
    <citation type="submission" date="2018-07" db="EMBL/GenBank/DDBJ databases">
        <authorList>
            <person name="Peiro R."/>
            <person name="Begona"/>
            <person name="Cbmso G."/>
            <person name="Lopez M."/>
            <person name="Gonzalez S."/>
        </authorList>
    </citation>
    <scope>NUCLEOTIDE SEQUENCE [LARGE SCALE GENOMIC DNA]</scope>
</reference>
<protein>
    <recommendedName>
        <fullName evidence="10">HTH IS21-type domain-containing protein</fullName>
    </recommendedName>
</protein>
<evidence type="ECO:0000256" key="3">
    <source>
        <dbReference type="ARBA" id="ARBA00023125"/>
    </source>
</evidence>
<evidence type="ECO:0000313" key="8">
    <source>
        <dbReference type="EMBL" id="SUS16679.1"/>
    </source>
</evidence>
<keyword evidence="3" id="KW-0238">DNA-binding</keyword>
<feature type="domain" description="Integrase catalytic" evidence="6">
    <location>
        <begin position="127"/>
        <end position="302"/>
    </location>
</feature>
<dbReference type="GO" id="GO:0032196">
    <property type="term" value="P:transposition"/>
    <property type="evidence" value="ECO:0007669"/>
    <property type="project" value="UniProtKB-KW"/>
</dbReference>
<dbReference type="PANTHER" id="PTHR35004:SF7">
    <property type="entry name" value="INTEGRASE PROTEIN"/>
    <property type="match status" value="1"/>
</dbReference>
<organism evidence="8">
    <name type="scientific">Ciceribacter selenitireducens ATCC BAA-1503</name>
    <dbReference type="NCBI Taxonomy" id="1336235"/>
    <lineage>
        <taxon>Bacteria</taxon>
        <taxon>Pseudomonadati</taxon>
        <taxon>Pseudomonadota</taxon>
        <taxon>Alphaproteobacteria</taxon>
        <taxon>Hyphomicrobiales</taxon>
        <taxon>Rhizobiaceae</taxon>
        <taxon>Ciceribacter</taxon>
    </lineage>
</organism>
<dbReference type="PROSITE" id="PS50994">
    <property type="entry name" value="INTEGRASE"/>
    <property type="match status" value="1"/>
</dbReference>
<evidence type="ECO:0000313" key="9">
    <source>
        <dbReference type="Proteomes" id="UP000254764"/>
    </source>
</evidence>
<evidence type="ECO:0000313" key="7">
    <source>
        <dbReference type="EMBL" id="SSC67306.1"/>
    </source>
</evidence>
<keyword evidence="4" id="KW-0233">DNA recombination</keyword>
<name>A0A380TL51_9HYPH</name>
<dbReference type="GO" id="GO:0006310">
    <property type="term" value="P:DNA recombination"/>
    <property type="evidence" value="ECO:0007669"/>
    <property type="project" value="UniProtKB-KW"/>
</dbReference>
<evidence type="ECO:0000256" key="4">
    <source>
        <dbReference type="ARBA" id="ARBA00023172"/>
    </source>
</evidence>
<evidence type="ECO:0000256" key="2">
    <source>
        <dbReference type="ARBA" id="ARBA00022578"/>
    </source>
</evidence>
<sequence>MIDMELLSVIRRWHYRDHLSIRDISRRTGLSRNTVRKYLRADSVEPRFHLPERSSKLDPYADKLAAMLRVESGKSRKHKRTIKQLHADLVTLGYEGSYNRVAAFARDWKAARLREQQTSGRGTFVPLAFVPGEAFQFDWSEDWAIIAGERTKLQVAHVKLSYSRAFTLRAYLLQTHEMLFDAHNHAFRVLGGVPRRGIYDNMKTAVDKVGRGKERQVNIRFSAMVSHFLFEAEFCNPASGWEKGQIEKNVQDARHRLWQPLPNVPSLEALNDWLETRCRELWSQTGHGSQPGSIADVWSEEIRHLMAVPRPFDGFVEHAKRVSPTCLVHLERNRYSVPASFANRPVSLRVYPDRIVLVAEGQAICEHRRVFARSHDRLSRTVYDWRHYLAVVQRKPGALRNGAPFAEMPPAFRSLQQHLLKRPGGDREMVEILSLVLQHDEQVVLTAVELALQAGVPTKTHIINLLHRLIDGTPLSTPTIPAPPALTLTTEPQANVERYDALRRAREARHAS</sequence>
<dbReference type="GO" id="GO:0003677">
    <property type="term" value="F:DNA binding"/>
    <property type="evidence" value="ECO:0007669"/>
    <property type="project" value="UniProtKB-KW"/>
</dbReference>
<evidence type="ECO:0000256" key="1">
    <source>
        <dbReference type="ARBA" id="ARBA00009277"/>
    </source>
</evidence>
<geneLocation type="plasmid" evidence="8">
    <name>1</name>
</geneLocation>
<dbReference type="GO" id="GO:0015074">
    <property type="term" value="P:DNA integration"/>
    <property type="evidence" value="ECO:0007669"/>
    <property type="project" value="InterPro"/>
</dbReference>
<feature type="domain" description="HTH IS21-type" evidence="5">
    <location>
        <begin position="6"/>
        <end position="68"/>
    </location>
</feature>
<gene>
    <name evidence="7" type="ORF">RHIZ70_3014</name>
    <name evidence="8" type="ORF">RHIZ70P_171</name>
</gene>
<dbReference type="InterPro" id="IPR054353">
    <property type="entry name" value="IstA-like_C"/>
</dbReference>
<dbReference type="Proteomes" id="UP000254764">
    <property type="component" value="Unassembled WGS sequence"/>
</dbReference>
<dbReference type="Pfam" id="PF22483">
    <property type="entry name" value="Mu-transpos_C_2"/>
    <property type="match status" value="1"/>
</dbReference>
<keyword evidence="2" id="KW-0815">Transposition</keyword>
<keyword evidence="8" id="KW-0614">Plasmid</keyword>
<evidence type="ECO:0000259" key="6">
    <source>
        <dbReference type="PROSITE" id="PS50994"/>
    </source>
</evidence>